<dbReference type="NCBIfam" id="TIGR01451">
    <property type="entry name" value="B_ant_repeat"/>
    <property type="match status" value="1"/>
</dbReference>
<dbReference type="InterPro" id="IPR055353">
    <property type="entry name" value="DUF7619"/>
</dbReference>
<evidence type="ECO:0000259" key="4">
    <source>
        <dbReference type="Pfam" id="PF24595"/>
    </source>
</evidence>
<evidence type="ECO:0000313" key="6">
    <source>
        <dbReference type="Proteomes" id="UP000029226"/>
    </source>
</evidence>
<dbReference type="NCBIfam" id="TIGR04183">
    <property type="entry name" value="Por_Secre_tail"/>
    <property type="match status" value="1"/>
</dbReference>
<comment type="caution">
    <text evidence="5">The sequence shown here is derived from an EMBL/GenBank/DDBJ whole genome shotgun (WGS) entry which is preliminary data.</text>
</comment>
<evidence type="ECO:0000256" key="1">
    <source>
        <dbReference type="ARBA" id="ARBA00022729"/>
    </source>
</evidence>
<proteinExistence type="predicted"/>
<dbReference type="Pfam" id="PF18962">
    <property type="entry name" value="Por_Secre_tail"/>
    <property type="match status" value="1"/>
</dbReference>
<feature type="domain" description="DUF7619" evidence="4">
    <location>
        <begin position="981"/>
        <end position="1114"/>
    </location>
</feature>
<name>A0A090Q8X3_NONUL</name>
<dbReference type="InterPro" id="IPR047589">
    <property type="entry name" value="DUF11_rpt"/>
</dbReference>
<evidence type="ECO:0000259" key="3">
    <source>
        <dbReference type="Pfam" id="PF18962"/>
    </source>
</evidence>
<evidence type="ECO:0000256" key="2">
    <source>
        <dbReference type="SAM" id="SignalP"/>
    </source>
</evidence>
<gene>
    <name evidence="5" type="ORF">JCM19314_3480</name>
</gene>
<protein>
    <submittedName>
        <fullName evidence="5">Chitinase</fullName>
        <ecNumber evidence="5">3.2.1.14</ecNumber>
    </submittedName>
</protein>
<accession>A0A090Q8X3</accession>
<dbReference type="GO" id="GO:0008843">
    <property type="term" value="F:endochitinase activity"/>
    <property type="evidence" value="ECO:0007669"/>
    <property type="project" value="UniProtKB-EC"/>
</dbReference>
<feature type="chain" id="PRO_5001862872" evidence="2">
    <location>
        <begin position="19"/>
        <end position="1204"/>
    </location>
</feature>
<evidence type="ECO:0000313" key="5">
    <source>
        <dbReference type="EMBL" id="GAK99435.1"/>
    </source>
</evidence>
<feature type="signal peptide" evidence="2">
    <location>
        <begin position="1"/>
        <end position="18"/>
    </location>
</feature>
<feature type="domain" description="Secretion system C-terminal sorting" evidence="3">
    <location>
        <begin position="1133"/>
        <end position="1202"/>
    </location>
</feature>
<dbReference type="Proteomes" id="UP000029226">
    <property type="component" value="Unassembled WGS sequence"/>
</dbReference>
<sequence>MKRILLLTVLLLTTIATAQVTAGPVPDYILCDDVSNDGTEVFDLTFWDATALANQSSATHSVTYFSSQFDAVNNLNQLPMANYSNVTNPELIFIRVDDNTTGNFNITTSNLVVESLPVVNNLQTFTYCGSITATGEVQVDLFDIEPFLSNGQNNLLFTYFLSYQDADTNSNPLSTTFINQANIPTDLFIRVQTTLNCHVVINVVAILTDCNQNSQVIDLEECEDQNNSACFDLNVNDFPALGTLSPSQYSVTYHISQADADNNVNPLTSPYCTSTTQPIFVRVHDLTTGSGDTSQSFNLVISPAPPVFNLTPITGCDDDGDGFIDWNSATVLAEIDATATPNVNSAFTEYYLTQQDALNRINPVGYGAHLSTATAVSQVFVRTDFFTSGCASASPLQLIIDPICFSIGNPSHLLQCADPGVQVCFDLTQHAAQIMATNNPADFSISYHNTNADANADTSAISTPNNYCINNNQMIYFRLEENATGAYRVGSFDLFINTYTYDNTTSLVLDECDVDLNGNVDFDLTAVATQLNTGNVLTYYEDIVDAQNETQSITNPLLYSFPVNSPFNTIFVRETVAGDCDVIYSIQLNAQGNCNNSYLCDNALSLCDRIGQPFINIFDGSTAEAGNYYPFSSATGPRNPSWFYIPIATTGDLTIEVWQNTQPDFLGQDLDVDYALYGPFTTATGGCANGITQANYVDHSFSVNMPEIGQINNAQAGEYYLLLTSNFSNTPGFLKVEIGTSSTATVNCDGIRMQSILDVNLNGVVDATDVPFPLGGIFDWEKNMNGSVMQVATPLAAYSIYDSDPTNSYDLGYTVLPAYASNYSVSPATYTAQSIPAGSGVTTRDFLVTPLAAYEDVVVYIIPQQQPRPGFTYKETVVYANLGTTPVAMGQLQYTYDTQLSIVAVDDPAAVINPLTVDLNYTNLLPFEYRTMEIEMQIPVIPNINLGDVLTNTASITPVANDITPNNNSSISSQIVIGSYDPNDKMESRGAFINPAEFGPNDYFYYTIRFENTGTASAINVRIEDTLDAQLDWNSIEMIDASHAYVMEHMEDQVVWRFDNILLPDAATDPVGANGYVYFKIKPITSIEGTVIPNTAEIYFDFNPPIITNTFTSTFQTPLSIDTPQTVNFSLVPNPTSGSVQVNLQNGMLENAQVVLYDVRGRITLSRKLTNNHPQIDLTELPAGIYIAELRNGDETYTTKVVKQ</sequence>
<dbReference type="EMBL" id="BBMM01000002">
    <property type="protein sequence ID" value="GAK99435.1"/>
    <property type="molecule type" value="Genomic_DNA"/>
</dbReference>
<dbReference type="AlphaFoldDB" id="A0A090Q8X3"/>
<reference evidence="5 6" key="1">
    <citation type="journal article" date="2014" name="Genome Announc.">
        <title>Draft Genome Sequences of Marine Flavobacterium Nonlabens Strains NR17, NR24, NR27, NR32, NR33, and Ara13.</title>
        <authorList>
            <person name="Nakanishi M."/>
            <person name="Meirelles P."/>
            <person name="Suzuki R."/>
            <person name="Takatani N."/>
            <person name="Mino S."/>
            <person name="Suda W."/>
            <person name="Oshima K."/>
            <person name="Hattori M."/>
            <person name="Ohkuma M."/>
            <person name="Hosokawa M."/>
            <person name="Miyashita K."/>
            <person name="Thompson F.L."/>
            <person name="Niwa A."/>
            <person name="Sawabe T."/>
            <person name="Sawabe T."/>
        </authorList>
    </citation>
    <scope>NUCLEOTIDE SEQUENCE [LARGE SCALE GENOMIC DNA]</scope>
    <source>
        <strain evidence="6">JCM19314</strain>
    </source>
</reference>
<keyword evidence="5" id="KW-0378">Hydrolase</keyword>
<dbReference type="Pfam" id="PF24595">
    <property type="entry name" value="DUF7619"/>
    <property type="match status" value="1"/>
</dbReference>
<keyword evidence="5" id="KW-0326">Glycosidase</keyword>
<dbReference type="EC" id="3.2.1.14" evidence="5"/>
<dbReference type="InterPro" id="IPR026444">
    <property type="entry name" value="Secre_tail"/>
</dbReference>
<organism evidence="5 6">
    <name type="scientific">Nonlabens ulvanivorans</name>
    <name type="common">Persicivirga ulvanivorans</name>
    <dbReference type="NCBI Taxonomy" id="906888"/>
    <lineage>
        <taxon>Bacteria</taxon>
        <taxon>Pseudomonadati</taxon>
        <taxon>Bacteroidota</taxon>
        <taxon>Flavobacteriia</taxon>
        <taxon>Flavobacteriales</taxon>
        <taxon>Flavobacteriaceae</taxon>
        <taxon>Nonlabens</taxon>
    </lineage>
</organism>
<keyword evidence="1 2" id="KW-0732">Signal</keyword>